<gene>
    <name evidence="3" type="ORF">GCM10010964_06290</name>
</gene>
<dbReference type="SUPFAM" id="SSF53335">
    <property type="entry name" value="S-adenosyl-L-methionine-dependent methyltransferases"/>
    <property type="match status" value="1"/>
</dbReference>
<dbReference type="Proteomes" id="UP000597507">
    <property type="component" value="Unassembled WGS sequence"/>
</dbReference>
<sequence length="504" mass="53784">MGHPHWFDGYTADTPYTAGYHPAQSPTVIGLVCAVCDVAWAPPDREALTVIDLGCGRGVTACALAAANPGWRVVGVDFHPAHIGDAREFAAEAGIENVAFLELDLTRMDEAAAARLLPQADVITAHGLWTWVSDAVRAGIIAVLRACLVNGGAAMISYNALPGWSQGLVVARLIQAAAAQRLGPSDQRAASGIEALRAFHQAEAYHLRDNPTVERLLVGGIGNTTAYVAHEYLPQHWRPAWAGDVHRDLAEARLDFVGSSAVEENFPTLLLTEKQRQAVALIQGPERETAIDACIRRVFRQDVFVRGRRRDFGVPRLSGLRLALLVAREKVRPAVRTHVGEASLPPHVADPVLDALAERPRAIGELLTLPGTENTTAAEIVAVLVGGGWAMPLWRDVPALDSAAAARARRYNRAALRRYGADAMAGGGRLGLVVPAAGCAYPCPADELAAAVMLQSAFEAGEPPPDIETILGRLMRADAAEEARAGFRERLAARLPGWRAAGVL</sequence>
<dbReference type="Gene3D" id="3.40.50.150">
    <property type="entry name" value="Vaccinia Virus protein VP39"/>
    <property type="match status" value="1"/>
</dbReference>
<evidence type="ECO:0000313" key="4">
    <source>
        <dbReference type="Proteomes" id="UP000597507"/>
    </source>
</evidence>
<dbReference type="RefSeq" id="WP_188898399.1">
    <property type="nucleotide sequence ID" value="NZ_BMKS01000002.1"/>
</dbReference>
<organism evidence="3 4">
    <name type="scientific">Caldovatus sediminis</name>
    <dbReference type="NCBI Taxonomy" id="2041189"/>
    <lineage>
        <taxon>Bacteria</taxon>
        <taxon>Pseudomonadati</taxon>
        <taxon>Pseudomonadota</taxon>
        <taxon>Alphaproteobacteria</taxon>
        <taxon>Acetobacterales</taxon>
        <taxon>Roseomonadaceae</taxon>
        <taxon>Caldovatus</taxon>
    </lineage>
</organism>
<evidence type="ECO:0000259" key="1">
    <source>
        <dbReference type="Pfam" id="PF10119"/>
    </source>
</evidence>
<dbReference type="InterPro" id="IPR029063">
    <property type="entry name" value="SAM-dependent_MTases_sf"/>
</dbReference>
<feature type="domain" description="Methyltransferase regulatory" evidence="1">
    <location>
        <begin position="225"/>
        <end position="306"/>
    </location>
</feature>
<evidence type="ECO:0000313" key="3">
    <source>
        <dbReference type="EMBL" id="GGG20825.1"/>
    </source>
</evidence>
<dbReference type="CDD" id="cd02440">
    <property type="entry name" value="AdoMet_MTases"/>
    <property type="match status" value="1"/>
</dbReference>
<proteinExistence type="predicted"/>
<reference evidence="3 4" key="1">
    <citation type="journal article" date="2014" name="Int. J. Syst. Evol. Microbiol.">
        <title>Complete genome sequence of Corynebacterium casei LMG S-19264T (=DSM 44701T), isolated from a smear-ripened cheese.</title>
        <authorList>
            <consortium name="US DOE Joint Genome Institute (JGI-PGF)"/>
            <person name="Walter F."/>
            <person name="Albersmeier A."/>
            <person name="Kalinowski J."/>
            <person name="Ruckert C."/>
        </authorList>
    </citation>
    <scope>NUCLEOTIDE SEQUENCE [LARGE SCALE GENOMIC DNA]</scope>
    <source>
        <strain evidence="3 4">CGMCC 1.16330</strain>
    </source>
</reference>
<feature type="domain" description="Methyltransferase" evidence="2">
    <location>
        <begin position="46"/>
        <end position="128"/>
    </location>
</feature>
<dbReference type="Pfam" id="PF10119">
    <property type="entry name" value="MethyTransf_Reg"/>
    <property type="match status" value="1"/>
</dbReference>
<dbReference type="PANTHER" id="PTHR43861">
    <property type="entry name" value="TRANS-ACONITATE 2-METHYLTRANSFERASE-RELATED"/>
    <property type="match status" value="1"/>
</dbReference>
<dbReference type="InterPro" id="IPR018773">
    <property type="entry name" value="MeTrfase_reg_dom_prd"/>
</dbReference>
<accession>A0A8J2Z820</accession>
<dbReference type="EMBL" id="BMKS01000002">
    <property type="protein sequence ID" value="GGG20825.1"/>
    <property type="molecule type" value="Genomic_DNA"/>
</dbReference>
<evidence type="ECO:0008006" key="5">
    <source>
        <dbReference type="Google" id="ProtNLM"/>
    </source>
</evidence>
<dbReference type="Pfam" id="PF13847">
    <property type="entry name" value="Methyltransf_31"/>
    <property type="match status" value="1"/>
</dbReference>
<keyword evidence="4" id="KW-1185">Reference proteome</keyword>
<dbReference type="AlphaFoldDB" id="A0A8J2Z820"/>
<name>A0A8J2Z820_9PROT</name>
<evidence type="ECO:0000259" key="2">
    <source>
        <dbReference type="Pfam" id="PF13847"/>
    </source>
</evidence>
<comment type="caution">
    <text evidence="3">The sequence shown here is derived from an EMBL/GenBank/DDBJ whole genome shotgun (WGS) entry which is preliminary data.</text>
</comment>
<protein>
    <recommendedName>
        <fullName evidence="5">Methyltransferase domain-containing protein</fullName>
    </recommendedName>
</protein>
<dbReference type="InterPro" id="IPR025714">
    <property type="entry name" value="Methyltranfer_dom"/>
</dbReference>